<proteinExistence type="predicted"/>
<name>A0ABY8LVZ3_9BACT</name>
<feature type="compositionally biased region" description="Basic residues" evidence="1">
    <location>
        <begin position="9"/>
        <end position="21"/>
    </location>
</feature>
<sequence length="80" mass="10173">MEKQEKKFTNFHKTKNSKNQRKKIKNIFSEKKKNTIYENDLFRDYLKGVYKSNKDLDKKIKKWKLIFRRYYGNKKDHHWW</sequence>
<evidence type="ECO:0000313" key="2">
    <source>
        <dbReference type="EMBL" id="WGI36401.1"/>
    </source>
</evidence>
<keyword evidence="3" id="KW-1185">Reference proteome</keyword>
<protein>
    <submittedName>
        <fullName evidence="2">Uncharacterized protein</fullName>
    </submittedName>
</protein>
<gene>
    <name evidence="2" type="ORF">QEG99_02925</name>
</gene>
<dbReference type="EMBL" id="CP122979">
    <property type="protein sequence ID" value="WGI36401.1"/>
    <property type="molecule type" value="Genomic_DNA"/>
</dbReference>
<accession>A0ABY8LVZ3</accession>
<organism evidence="2 3">
    <name type="scientific">Mesomycoplasma lagogenitalium</name>
    <dbReference type="NCBI Taxonomy" id="171286"/>
    <lineage>
        <taxon>Bacteria</taxon>
        <taxon>Bacillati</taxon>
        <taxon>Mycoplasmatota</taxon>
        <taxon>Mycoplasmoidales</taxon>
        <taxon>Metamycoplasmataceae</taxon>
        <taxon>Mesomycoplasma</taxon>
    </lineage>
</organism>
<dbReference type="Proteomes" id="UP001179842">
    <property type="component" value="Chromosome"/>
</dbReference>
<dbReference type="RefSeq" id="WP_280101702.1">
    <property type="nucleotide sequence ID" value="NZ_CP122979.1"/>
</dbReference>
<evidence type="ECO:0000256" key="1">
    <source>
        <dbReference type="SAM" id="MobiDB-lite"/>
    </source>
</evidence>
<evidence type="ECO:0000313" key="3">
    <source>
        <dbReference type="Proteomes" id="UP001179842"/>
    </source>
</evidence>
<reference evidence="2" key="1">
    <citation type="submission" date="2023-04" db="EMBL/GenBank/DDBJ databases">
        <title>Completed genome of Mycoplasma lagogenitalium type strain 12MS.</title>
        <authorList>
            <person name="Spergser J."/>
        </authorList>
    </citation>
    <scope>NUCLEOTIDE SEQUENCE</scope>
    <source>
        <strain evidence="2">12MS</strain>
    </source>
</reference>
<feature type="region of interest" description="Disordered" evidence="1">
    <location>
        <begin position="1"/>
        <end position="21"/>
    </location>
</feature>